<evidence type="ECO:0000313" key="2">
    <source>
        <dbReference type="Proteomes" id="UP000054166"/>
    </source>
</evidence>
<dbReference type="HOGENOM" id="CLU_2967362_0_0_1"/>
<reference evidence="2" key="2">
    <citation type="submission" date="2015-01" db="EMBL/GenBank/DDBJ databases">
        <title>Evolutionary Origins and Diversification of the Mycorrhizal Mutualists.</title>
        <authorList>
            <consortium name="DOE Joint Genome Institute"/>
            <consortium name="Mycorrhizal Genomics Consortium"/>
            <person name="Kohler A."/>
            <person name="Kuo A."/>
            <person name="Nagy L.G."/>
            <person name="Floudas D."/>
            <person name="Copeland A."/>
            <person name="Barry K.W."/>
            <person name="Cichocki N."/>
            <person name="Veneault-Fourrey C."/>
            <person name="LaButti K."/>
            <person name="Lindquist E.A."/>
            <person name="Lipzen A."/>
            <person name="Lundell T."/>
            <person name="Morin E."/>
            <person name="Murat C."/>
            <person name="Riley R."/>
            <person name="Ohm R."/>
            <person name="Sun H."/>
            <person name="Tunlid A."/>
            <person name="Henrissat B."/>
            <person name="Grigoriev I.V."/>
            <person name="Hibbett D.S."/>
            <person name="Martin F."/>
        </authorList>
    </citation>
    <scope>NUCLEOTIDE SEQUENCE [LARGE SCALE GENOMIC DNA]</scope>
    <source>
        <strain evidence="2">F 1598</strain>
    </source>
</reference>
<gene>
    <name evidence="1" type="ORF">PILCRDRAFT_809781</name>
</gene>
<sequence length="59" mass="6699">LCVCCHCAPPYSMDDRTYKNFVTPIVQDIISLTSAPRNWVLENQACRHVTRARIGAIFC</sequence>
<dbReference type="EMBL" id="KN832970">
    <property type="protein sequence ID" value="KIM91816.1"/>
    <property type="molecule type" value="Genomic_DNA"/>
</dbReference>
<dbReference type="AlphaFoldDB" id="A0A0C3GMQ7"/>
<accession>A0A0C3GMQ7</accession>
<dbReference type="Proteomes" id="UP000054166">
    <property type="component" value="Unassembled WGS sequence"/>
</dbReference>
<feature type="non-terminal residue" evidence="1">
    <location>
        <position position="1"/>
    </location>
</feature>
<proteinExistence type="predicted"/>
<dbReference type="InParanoid" id="A0A0C3GMQ7"/>
<reference evidence="1 2" key="1">
    <citation type="submission" date="2014-04" db="EMBL/GenBank/DDBJ databases">
        <authorList>
            <consortium name="DOE Joint Genome Institute"/>
            <person name="Kuo A."/>
            <person name="Tarkka M."/>
            <person name="Buscot F."/>
            <person name="Kohler A."/>
            <person name="Nagy L.G."/>
            <person name="Floudas D."/>
            <person name="Copeland A."/>
            <person name="Barry K.W."/>
            <person name="Cichocki N."/>
            <person name="Veneault-Fourrey C."/>
            <person name="LaButti K."/>
            <person name="Lindquist E.A."/>
            <person name="Lipzen A."/>
            <person name="Lundell T."/>
            <person name="Morin E."/>
            <person name="Murat C."/>
            <person name="Sun H."/>
            <person name="Tunlid A."/>
            <person name="Henrissat B."/>
            <person name="Grigoriev I.V."/>
            <person name="Hibbett D.S."/>
            <person name="Martin F."/>
            <person name="Nordberg H.P."/>
            <person name="Cantor M.N."/>
            <person name="Hua S.X."/>
        </authorList>
    </citation>
    <scope>NUCLEOTIDE SEQUENCE [LARGE SCALE GENOMIC DNA]</scope>
    <source>
        <strain evidence="1 2">F 1598</strain>
    </source>
</reference>
<keyword evidence="2" id="KW-1185">Reference proteome</keyword>
<evidence type="ECO:0000313" key="1">
    <source>
        <dbReference type="EMBL" id="KIM91816.1"/>
    </source>
</evidence>
<protein>
    <submittedName>
        <fullName evidence="1">Uncharacterized protein</fullName>
    </submittedName>
</protein>
<name>A0A0C3GMQ7_PILCF</name>
<organism evidence="1 2">
    <name type="scientific">Piloderma croceum (strain F 1598)</name>
    <dbReference type="NCBI Taxonomy" id="765440"/>
    <lineage>
        <taxon>Eukaryota</taxon>
        <taxon>Fungi</taxon>
        <taxon>Dikarya</taxon>
        <taxon>Basidiomycota</taxon>
        <taxon>Agaricomycotina</taxon>
        <taxon>Agaricomycetes</taxon>
        <taxon>Agaricomycetidae</taxon>
        <taxon>Atheliales</taxon>
        <taxon>Atheliaceae</taxon>
        <taxon>Piloderma</taxon>
    </lineage>
</organism>